<accession>A0ABV3Z7L1</accession>
<sequence>MKMCFKLLMLALGCMLSAKNYAQAGITGNSPDKSAILDINAPDKGLLISFVNLSSTTDVSGIAGQNPARGLLVYNNSISEIPGPNAVMPGYYFWEGGKWNKLATFGDMNNTAWSVNGNAGTSPSTNYVGTADNNDLRIKTNNIEQMRIQADGKVGIGVMTPGFLLETSSDTKFGGNLFLNKAVNAPLDNVSPLVRDNNTGQVYTISSSSGNTKPFSYVKYSITVNRDWLSNFNTNISINDYTVVVVGYALNEPDMYGMGMTYSGTFSSQQVYAFQSGSTWRLYADYTMGDTWPYTPAVHGTWDIYCLVINNSMLTSLQDQSFDLGGSDVGQATAAPDGL</sequence>
<gene>
    <name evidence="2" type="ORF">QTN47_00010</name>
</gene>
<comment type="caution">
    <text evidence="2">The sequence shown here is derived from an EMBL/GenBank/DDBJ whole genome shotgun (WGS) entry which is preliminary data.</text>
</comment>
<dbReference type="Proteomes" id="UP001560573">
    <property type="component" value="Unassembled WGS sequence"/>
</dbReference>
<evidence type="ECO:0000313" key="2">
    <source>
        <dbReference type="EMBL" id="MEX6685852.1"/>
    </source>
</evidence>
<keyword evidence="1" id="KW-0732">Signal</keyword>
<protein>
    <submittedName>
        <fullName evidence="2">Uncharacterized protein</fullName>
    </submittedName>
</protein>
<evidence type="ECO:0000313" key="3">
    <source>
        <dbReference type="Proteomes" id="UP001560573"/>
    </source>
</evidence>
<reference evidence="2 3" key="1">
    <citation type="submission" date="2023-07" db="EMBL/GenBank/DDBJ databases">
        <authorList>
            <person name="Lian W.-H."/>
        </authorList>
    </citation>
    <scope>NUCLEOTIDE SEQUENCE [LARGE SCALE GENOMIC DNA]</scope>
    <source>
        <strain evidence="2 3">SYSU DXS3180</strain>
    </source>
</reference>
<keyword evidence="3" id="KW-1185">Reference proteome</keyword>
<feature type="chain" id="PRO_5045139651" evidence="1">
    <location>
        <begin position="25"/>
        <end position="339"/>
    </location>
</feature>
<evidence type="ECO:0000256" key="1">
    <source>
        <dbReference type="SAM" id="SignalP"/>
    </source>
</evidence>
<feature type="signal peptide" evidence="1">
    <location>
        <begin position="1"/>
        <end position="24"/>
    </location>
</feature>
<name>A0ABV3Z7L1_9BACT</name>
<proteinExistence type="predicted"/>
<organism evidence="2 3">
    <name type="scientific">Danxiaibacter flavus</name>
    <dbReference type="NCBI Taxonomy" id="3049108"/>
    <lineage>
        <taxon>Bacteria</taxon>
        <taxon>Pseudomonadati</taxon>
        <taxon>Bacteroidota</taxon>
        <taxon>Chitinophagia</taxon>
        <taxon>Chitinophagales</taxon>
        <taxon>Chitinophagaceae</taxon>
        <taxon>Danxiaibacter</taxon>
    </lineage>
</organism>
<dbReference type="EMBL" id="JAULBC010000001">
    <property type="protein sequence ID" value="MEX6685852.1"/>
    <property type="molecule type" value="Genomic_DNA"/>
</dbReference>
<dbReference type="RefSeq" id="WP_369327241.1">
    <property type="nucleotide sequence ID" value="NZ_JAULBC010000001.1"/>
</dbReference>